<organism evidence="2 3">
    <name type="scientific">Fusibacter tunisiensis</name>
    <dbReference type="NCBI Taxonomy" id="1008308"/>
    <lineage>
        <taxon>Bacteria</taxon>
        <taxon>Bacillati</taxon>
        <taxon>Bacillota</taxon>
        <taxon>Clostridia</taxon>
        <taxon>Eubacteriales</taxon>
        <taxon>Eubacteriales Family XII. Incertae Sedis</taxon>
        <taxon>Fusibacter</taxon>
    </lineage>
</organism>
<dbReference type="Gene3D" id="3.30.70.360">
    <property type="match status" value="1"/>
</dbReference>
<evidence type="ECO:0000313" key="3">
    <source>
        <dbReference type="Proteomes" id="UP000767854"/>
    </source>
</evidence>
<dbReference type="Gene3D" id="3.40.630.10">
    <property type="entry name" value="Zn peptidases"/>
    <property type="match status" value="1"/>
</dbReference>
<comment type="caution">
    <text evidence="2">The sequence shown here is derived from an EMBL/GenBank/DDBJ whole genome shotgun (WGS) entry which is preliminary data.</text>
</comment>
<gene>
    <name evidence="2" type="ORF">JOC49_001843</name>
</gene>
<evidence type="ECO:0000313" key="2">
    <source>
        <dbReference type="EMBL" id="MBM7562299.1"/>
    </source>
</evidence>
<dbReference type="Pfam" id="PF01546">
    <property type="entry name" value="Peptidase_M20"/>
    <property type="match status" value="1"/>
</dbReference>
<dbReference type="EMBL" id="JAFBDT010000015">
    <property type="protein sequence ID" value="MBM7562299.1"/>
    <property type="molecule type" value="Genomic_DNA"/>
</dbReference>
<dbReference type="InterPro" id="IPR002933">
    <property type="entry name" value="Peptidase_M20"/>
</dbReference>
<dbReference type="InterPro" id="IPR036264">
    <property type="entry name" value="Bact_exopeptidase_dim_dom"/>
</dbReference>
<feature type="domain" description="Peptidase M20 dimerisation" evidence="1">
    <location>
        <begin position="183"/>
        <end position="278"/>
    </location>
</feature>
<dbReference type="SUPFAM" id="SSF53187">
    <property type="entry name" value="Zn-dependent exopeptidases"/>
    <property type="match status" value="1"/>
</dbReference>
<sequence>MKSHTERLTYVKTMRRTLHKIPELGHAEYKTSAFIKSQLDQMGIRYESVLETGIVAFIEGIRPQKTLAFRADMDALPIGEETGESFESEHPGMMHACGHDGHMAMLLGLAKYLSDPEVSVMNHIVLIFQPAEEGPGGADPLIQAGIFETYKIDEIYGIHVYPELAQGKVSSCPGPMMAMVGEFDLKLIAKSAHGAMPNMGLDAVLIASEMVLGLQSIVSRNIDPIEPAVLTVGKFTSGERRNILAGTANLEGTIRAYNQDVFQVIINRIKTYVQGVAAAYAIEYELEIRDLYPPVVNDVNLYETFKKVNGDLATIQKPQMISEDFSYYQKKVPGLFYFLGVRNEEKGFVYPLHHPKFNLDEQALMDGIESYIRLLKYTNSIKDER</sequence>
<name>A0ABS2MS99_9FIRM</name>
<dbReference type="InterPro" id="IPR011650">
    <property type="entry name" value="Peptidase_M20_dimer"/>
</dbReference>
<dbReference type="NCBIfam" id="TIGR01891">
    <property type="entry name" value="amidohydrolases"/>
    <property type="match status" value="1"/>
</dbReference>
<dbReference type="PANTHER" id="PTHR11014">
    <property type="entry name" value="PEPTIDASE M20 FAMILY MEMBER"/>
    <property type="match status" value="1"/>
</dbReference>
<dbReference type="PANTHER" id="PTHR11014:SF98">
    <property type="entry name" value="N-ACETYLDIAMINOPIMELATE DEACETYLASE"/>
    <property type="match status" value="1"/>
</dbReference>
<dbReference type="RefSeq" id="WP_204664567.1">
    <property type="nucleotide sequence ID" value="NZ_JAFBDT010000015.1"/>
</dbReference>
<dbReference type="PIRSF" id="PIRSF005962">
    <property type="entry name" value="Pept_M20D_amidohydro"/>
    <property type="match status" value="1"/>
</dbReference>
<accession>A0ABS2MS99</accession>
<dbReference type="Pfam" id="PF07687">
    <property type="entry name" value="M20_dimer"/>
    <property type="match status" value="1"/>
</dbReference>
<evidence type="ECO:0000259" key="1">
    <source>
        <dbReference type="Pfam" id="PF07687"/>
    </source>
</evidence>
<dbReference type="SUPFAM" id="SSF55031">
    <property type="entry name" value="Bacterial exopeptidase dimerisation domain"/>
    <property type="match status" value="1"/>
</dbReference>
<protein>
    <submittedName>
        <fullName evidence="2">Amidohydrolase</fullName>
    </submittedName>
</protein>
<reference evidence="2 3" key="1">
    <citation type="submission" date="2021-01" db="EMBL/GenBank/DDBJ databases">
        <title>Genomic Encyclopedia of Type Strains, Phase IV (KMG-IV): sequencing the most valuable type-strain genomes for metagenomic binning, comparative biology and taxonomic classification.</title>
        <authorList>
            <person name="Goeker M."/>
        </authorList>
    </citation>
    <scope>NUCLEOTIDE SEQUENCE [LARGE SCALE GENOMIC DNA]</scope>
    <source>
        <strain evidence="2 3">DSM 24436</strain>
    </source>
</reference>
<dbReference type="InterPro" id="IPR017439">
    <property type="entry name" value="Amidohydrolase"/>
</dbReference>
<dbReference type="Proteomes" id="UP000767854">
    <property type="component" value="Unassembled WGS sequence"/>
</dbReference>
<dbReference type="CDD" id="cd03886">
    <property type="entry name" value="M20_Acy1"/>
    <property type="match status" value="1"/>
</dbReference>
<keyword evidence="3" id="KW-1185">Reference proteome</keyword>
<proteinExistence type="predicted"/>